<dbReference type="Proteomes" id="UP000030853">
    <property type="component" value="Unassembled WGS sequence"/>
</dbReference>
<organism evidence="1 2">
    <name type="scientific">Pantoea rodasii</name>
    <dbReference type="NCBI Taxonomy" id="1076549"/>
    <lineage>
        <taxon>Bacteria</taxon>
        <taxon>Pseudomonadati</taxon>
        <taxon>Pseudomonadota</taxon>
        <taxon>Gammaproteobacteria</taxon>
        <taxon>Enterobacterales</taxon>
        <taxon>Erwiniaceae</taxon>
        <taxon>Pantoea</taxon>
    </lineage>
</organism>
<dbReference type="RefSeq" id="WP_039327635.1">
    <property type="nucleotide sequence ID" value="NZ_JTJJ01000006.1"/>
</dbReference>
<dbReference type="EMBL" id="JTJJ01000006">
    <property type="protein sequence ID" value="KHJ69938.1"/>
    <property type="molecule type" value="Genomic_DNA"/>
</dbReference>
<proteinExistence type="predicted"/>
<gene>
    <name evidence="1" type="ORF">QU24_01480</name>
</gene>
<evidence type="ECO:0000313" key="1">
    <source>
        <dbReference type="EMBL" id="KHJ69938.1"/>
    </source>
</evidence>
<dbReference type="AlphaFoldDB" id="A0A0B1RA70"/>
<protein>
    <submittedName>
        <fullName evidence="1">Uncharacterized protein</fullName>
    </submittedName>
</protein>
<name>A0A0B1RA70_9GAMM</name>
<sequence>MKGINIAIYFDPDLIRICVHQQDESYLSQTFNYDDSVIEEIYQWLEQFTPNRTHICLIEHDTADILADELVDNGYHVHQVSQHDLLSWFASEPPTTPDGSPVRALLRYLENEKPAEYQSRTPQIEALMDMLDELDDLEAVDEVEDEDSLPDDVLRLMKQKKITAGEAAQRLLPEVNERIREHLISYPELMTPELLEDFFPELLEAMETPKH</sequence>
<accession>A0A0B1RA70</accession>
<reference evidence="1 2" key="1">
    <citation type="submission" date="2014-11" db="EMBL/GenBank/DDBJ databases">
        <title>Genome sequencing of Pantoea rodasii ND03.</title>
        <authorList>
            <person name="Muhamad Yunos N.Y."/>
            <person name="Chan K.-G."/>
        </authorList>
    </citation>
    <scope>NUCLEOTIDE SEQUENCE [LARGE SCALE GENOMIC DNA]</scope>
    <source>
        <strain evidence="1 2">ND03</strain>
    </source>
</reference>
<comment type="caution">
    <text evidence="1">The sequence shown here is derived from an EMBL/GenBank/DDBJ whole genome shotgun (WGS) entry which is preliminary data.</text>
</comment>
<evidence type="ECO:0000313" key="2">
    <source>
        <dbReference type="Proteomes" id="UP000030853"/>
    </source>
</evidence>